<dbReference type="Gene3D" id="1.10.10.60">
    <property type="entry name" value="Homeodomain-like"/>
    <property type="match status" value="1"/>
</dbReference>
<dbReference type="Proteomes" id="UP000287171">
    <property type="component" value="Unassembled WGS sequence"/>
</dbReference>
<dbReference type="EMBL" id="BIFT01000001">
    <property type="protein sequence ID" value="GCE29073.1"/>
    <property type="molecule type" value="Genomic_DNA"/>
</dbReference>
<keyword evidence="3" id="KW-1185">Reference proteome</keyword>
<name>A0A402BCG3_9CHLR</name>
<accession>A0A402BCG3</accession>
<feature type="domain" description="DUF6597" evidence="1">
    <location>
        <begin position="19"/>
        <end position="73"/>
    </location>
</feature>
<comment type="caution">
    <text evidence="2">The sequence shown here is derived from an EMBL/GenBank/DDBJ whole genome shotgun (WGS) entry which is preliminary data.</text>
</comment>
<dbReference type="InterPro" id="IPR046532">
    <property type="entry name" value="DUF6597"/>
</dbReference>
<reference evidence="3" key="1">
    <citation type="submission" date="2018-12" db="EMBL/GenBank/DDBJ databases">
        <title>Tengunoibacter tsumagoiensis gen. nov., sp. nov., Dictyobacter kobayashii sp. nov., D. alpinus sp. nov., and D. joshuensis sp. nov. and description of Dictyobacteraceae fam. nov. within the order Ktedonobacterales isolated from Tengu-no-mugimeshi.</title>
        <authorList>
            <person name="Wang C.M."/>
            <person name="Zheng Y."/>
            <person name="Sakai Y."/>
            <person name="Toyoda A."/>
            <person name="Minakuchi Y."/>
            <person name="Abe K."/>
            <person name="Yokota A."/>
            <person name="Yabe S."/>
        </authorList>
    </citation>
    <scope>NUCLEOTIDE SEQUENCE [LARGE SCALE GENOMIC DNA]</scope>
    <source>
        <strain evidence="3">Uno16</strain>
    </source>
</reference>
<dbReference type="AlphaFoldDB" id="A0A402BCG3"/>
<protein>
    <recommendedName>
        <fullName evidence="1">DUF6597 domain-containing protein</fullName>
    </recommendedName>
</protein>
<evidence type="ECO:0000259" key="1">
    <source>
        <dbReference type="Pfam" id="PF20240"/>
    </source>
</evidence>
<dbReference type="Pfam" id="PF20240">
    <property type="entry name" value="DUF6597"/>
    <property type="match status" value="1"/>
</dbReference>
<gene>
    <name evidence="2" type="ORF">KDA_45570</name>
</gene>
<proteinExistence type="predicted"/>
<evidence type="ECO:0000313" key="3">
    <source>
        <dbReference type="Proteomes" id="UP000287171"/>
    </source>
</evidence>
<sequence>MINLGHETLRVSNARASDQFQSFHGGVLHGAFSQFSVIDTTTLVTTMSVCFKPGGARPFLPMPATELTNQVVDLSTLWGPSAVSLREQLQTAQTPETMVRILERFLLAHGAMERTPHPAVPFALASFQSGEERRSISEVTAQLGVSPKRFIHLFEEAVGLTPKVFCRLLRFQEGLQRITRGQPVRWADLALECWLF</sequence>
<evidence type="ECO:0000313" key="2">
    <source>
        <dbReference type="EMBL" id="GCE29073.1"/>
    </source>
</evidence>
<organism evidence="2 3">
    <name type="scientific">Dictyobacter alpinus</name>
    <dbReference type="NCBI Taxonomy" id="2014873"/>
    <lineage>
        <taxon>Bacteria</taxon>
        <taxon>Bacillati</taxon>
        <taxon>Chloroflexota</taxon>
        <taxon>Ktedonobacteria</taxon>
        <taxon>Ktedonobacterales</taxon>
        <taxon>Dictyobacteraceae</taxon>
        <taxon>Dictyobacter</taxon>
    </lineage>
</organism>